<name>A0A9P4INP0_9PEZI</name>
<dbReference type="AlphaFoldDB" id="A0A9P4INP0"/>
<dbReference type="OrthoDB" id="4142200at2759"/>
<dbReference type="Pfam" id="PF00083">
    <property type="entry name" value="Sugar_tr"/>
    <property type="match status" value="1"/>
</dbReference>
<feature type="transmembrane region" description="Helical" evidence="8">
    <location>
        <begin position="406"/>
        <end position="425"/>
    </location>
</feature>
<evidence type="ECO:0000256" key="4">
    <source>
        <dbReference type="ARBA" id="ARBA00022692"/>
    </source>
</evidence>
<dbReference type="InterPro" id="IPR050360">
    <property type="entry name" value="MFS_Sugar_Transporters"/>
</dbReference>
<feature type="transmembrane region" description="Helical" evidence="8">
    <location>
        <begin position="104"/>
        <end position="125"/>
    </location>
</feature>
<dbReference type="PANTHER" id="PTHR48022">
    <property type="entry name" value="PLASTIDIC GLUCOSE TRANSPORTER 4"/>
    <property type="match status" value="1"/>
</dbReference>
<evidence type="ECO:0000256" key="7">
    <source>
        <dbReference type="RuleBase" id="RU003346"/>
    </source>
</evidence>
<feature type="domain" description="Major facilitator superfamily (MFS) profile" evidence="9">
    <location>
        <begin position="10"/>
        <end position="459"/>
    </location>
</feature>
<keyword evidence="11" id="KW-1185">Reference proteome</keyword>
<evidence type="ECO:0000256" key="1">
    <source>
        <dbReference type="ARBA" id="ARBA00004141"/>
    </source>
</evidence>
<proteinExistence type="inferred from homology"/>
<accession>A0A9P4INP0</accession>
<feature type="transmembrane region" description="Helical" evidence="8">
    <location>
        <begin position="298"/>
        <end position="316"/>
    </location>
</feature>
<dbReference type="GO" id="GO:0005351">
    <property type="term" value="F:carbohydrate:proton symporter activity"/>
    <property type="evidence" value="ECO:0007669"/>
    <property type="project" value="TreeGrafter"/>
</dbReference>
<dbReference type="FunFam" id="1.20.1250.20:FF:000026">
    <property type="entry name" value="MFS quinate transporter QutD"/>
    <property type="match status" value="1"/>
</dbReference>
<dbReference type="NCBIfam" id="TIGR00879">
    <property type="entry name" value="SP"/>
    <property type="match status" value="1"/>
</dbReference>
<gene>
    <name evidence="10" type="ORF">NA57DRAFT_64456</name>
</gene>
<dbReference type="Gene3D" id="1.20.1250.20">
    <property type="entry name" value="MFS general substrate transporter like domains"/>
    <property type="match status" value="1"/>
</dbReference>
<keyword evidence="5 8" id="KW-1133">Transmembrane helix</keyword>
<feature type="transmembrane region" description="Helical" evidence="8">
    <location>
        <begin position="52"/>
        <end position="71"/>
    </location>
</feature>
<sequence length="502" mass="55407">MRKLSNIYAITSIVVIGGLLQGFDISSLSAIISTKPFKTHYGSPDSTTQGGITASISGGSFIGCLAAFALMDYLGRRLLLQIGDVIFIIGAILCAASVDIAMLIVGRFLCGFGVGIFTSTGPTLLAELTKREIRGRIVSLQQWAITWGALIMYYISYGASFTKNNSTFIIPWAVQIAPALLMFFGLFFVPLSPRWLASKDRWEETLQVLADLHGNGNAESPLVRAEYIEIREAISIDNSRGHVSWSELIQKDNILRVSCGISVHVWTQLSGNNAILYYVVYIFTMAGLTGNIKLVSASIQYVINCAMTLPAILFLDKVGRRPALLFGSVMMMAWLFATAGLLKVYGHYVPDGVDGQAVVKWVVHGPASKAVIACTYLLTATYSCTWAPISWVYPPEIFPTRLRGKAVSIATSANWILGFALNYFTPPAFQQIQWKTFIIFGVFNVVAGLQAFFFFPETKRKTLEDIDEIFASGRPAWRRKLQQEDDRLITLVENIEHGKIDV</sequence>
<feature type="transmembrane region" description="Helical" evidence="8">
    <location>
        <begin position="275"/>
        <end position="292"/>
    </location>
</feature>
<feature type="transmembrane region" description="Helical" evidence="8">
    <location>
        <begin position="169"/>
        <end position="191"/>
    </location>
</feature>
<feature type="transmembrane region" description="Helical" evidence="8">
    <location>
        <begin position="7"/>
        <end position="32"/>
    </location>
</feature>
<dbReference type="PROSITE" id="PS00216">
    <property type="entry name" value="SUGAR_TRANSPORT_1"/>
    <property type="match status" value="2"/>
</dbReference>
<keyword evidence="4 8" id="KW-0812">Transmembrane</keyword>
<dbReference type="SUPFAM" id="SSF103473">
    <property type="entry name" value="MFS general substrate transporter"/>
    <property type="match status" value="1"/>
</dbReference>
<reference evidence="10" key="1">
    <citation type="journal article" date="2020" name="Stud. Mycol.">
        <title>101 Dothideomycetes genomes: a test case for predicting lifestyles and emergence of pathogens.</title>
        <authorList>
            <person name="Haridas S."/>
            <person name="Albert R."/>
            <person name="Binder M."/>
            <person name="Bloem J."/>
            <person name="Labutti K."/>
            <person name="Salamov A."/>
            <person name="Andreopoulos B."/>
            <person name="Baker S."/>
            <person name="Barry K."/>
            <person name="Bills G."/>
            <person name="Bluhm B."/>
            <person name="Cannon C."/>
            <person name="Castanera R."/>
            <person name="Culley D."/>
            <person name="Daum C."/>
            <person name="Ezra D."/>
            <person name="Gonzalez J."/>
            <person name="Henrissat B."/>
            <person name="Kuo A."/>
            <person name="Liang C."/>
            <person name="Lipzen A."/>
            <person name="Lutzoni F."/>
            <person name="Magnuson J."/>
            <person name="Mondo S."/>
            <person name="Nolan M."/>
            <person name="Ohm R."/>
            <person name="Pangilinan J."/>
            <person name="Park H.-J."/>
            <person name="Ramirez L."/>
            <person name="Alfaro M."/>
            <person name="Sun H."/>
            <person name="Tritt A."/>
            <person name="Yoshinaga Y."/>
            <person name="Zwiers L.-H."/>
            <person name="Turgeon B."/>
            <person name="Goodwin S."/>
            <person name="Spatafora J."/>
            <person name="Crous P."/>
            <person name="Grigoriev I."/>
        </authorList>
    </citation>
    <scope>NUCLEOTIDE SEQUENCE</scope>
    <source>
        <strain evidence="10">CBS 133067</strain>
    </source>
</reference>
<protein>
    <submittedName>
        <fullName evidence="10">General substrate transporter</fullName>
    </submittedName>
</protein>
<dbReference type="PROSITE" id="PS00217">
    <property type="entry name" value="SUGAR_TRANSPORT_2"/>
    <property type="match status" value="1"/>
</dbReference>
<keyword evidence="3 7" id="KW-0813">Transport</keyword>
<evidence type="ECO:0000256" key="6">
    <source>
        <dbReference type="ARBA" id="ARBA00023136"/>
    </source>
</evidence>
<evidence type="ECO:0000259" key="9">
    <source>
        <dbReference type="PROSITE" id="PS50850"/>
    </source>
</evidence>
<dbReference type="InterPro" id="IPR003663">
    <property type="entry name" value="Sugar/inositol_transpt"/>
</dbReference>
<feature type="transmembrane region" description="Helical" evidence="8">
    <location>
        <begin position="137"/>
        <end position="157"/>
    </location>
</feature>
<evidence type="ECO:0000313" key="10">
    <source>
        <dbReference type="EMBL" id="KAF2101747.1"/>
    </source>
</evidence>
<dbReference type="PROSITE" id="PS50850">
    <property type="entry name" value="MFS"/>
    <property type="match status" value="1"/>
</dbReference>
<feature type="transmembrane region" description="Helical" evidence="8">
    <location>
        <begin position="323"/>
        <end position="342"/>
    </location>
</feature>
<dbReference type="InterPro" id="IPR020846">
    <property type="entry name" value="MFS_dom"/>
</dbReference>
<feature type="transmembrane region" description="Helical" evidence="8">
    <location>
        <begin position="370"/>
        <end position="394"/>
    </location>
</feature>
<dbReference type="InterPro" id="IPR005828">
    <property type="entry name" value="MFS_sugar_transport-like"/>
</dbReference>
<dbReference type="PANTHER" id="PTHR48022:SF7">
    <property type="entry name" value="MAJOR FACILITATOR SUPERFAMILY (MFS) PROFILE DOMAIN-CONTAINING PROTEIN-RELATED"/>
    <property type="match status" value="1"/>
</dbReference>
<feature type="transmembrane region" description="Helical" evidence="8">
    <location>
        <begin position="437"/>
        <end position="455"/>
    </location>
</feature>
<comment type="similarity">
    <text evidence="2 7">Belongs to the major facilitator superfamily. Sugar transporter (TC 2.A.1.1) family.</text>
</comment>
<evidence type="ECO:0000256" key="8">
    <source>
        <dbReference type="SAM" id="Phobius"/>
    </source>
</evidence>
<feature type="transmembrane region" description="Helical" evidence="8">
    <location>
        <begin position="78"/>
        <end position="98"/>
    </location>
</feature>
<dbReference type="CDD" id="cd17356">
    <property type="entry name" value="MFS_HXT"/>
    <property type="match status" value="1"/>
</dbReference>
<comment type="caution">
    <text evidence="10">The sequence shown here is derived from an EMBL/GenBank/DDBJ whole genome shotgun (WGS) entry which is preliminary data.</text>
</comment>
<evidence type="ECO:0000256" key="2">
    <source>
        <dbReference type="ARBA" id="ARBA00010992"/>
    </source>
</evidence>
<organism evidence="10 11">
    <name type="scientific">Rhizodiscina lignyota</name>
    <dbReference type="NCBI Taxonomy" id="1504668"/>
    <lineage>
        <taxon>Eukaryota</taxon>
        <taxon>Fungi</taxon>
        <taxon>Dikarya</taxon>
        <taxon>Ascomycota</taxon>
        <taxon>Pezizomycotina</taxon>
        <taxon>Dothideomycetes</taxon>
        <taxon>Pleosporomycetidae</taxon>
        <taxon>Aulographales</taxon>
        <taxon>Rhizodiscinaceae</taxon>
        <taxon>Rhizodiscina</taxon>
    </lineage>
</organism>
<evidence type="ECO:0000256" key="3">
    <source>
        <dbReference type="ARBA" id="ARBA00022448"/>
    </source>
</evidence>
<keyword evidence="6 8" id="KW-0472">Membrane</keyword>
<dbReference type="InterPro" id="IPR036259">
    <property type="entry name" value="MFS_trans_sf"/>
</dbReference>
<dbReference type="InterPro" id="IPR005829">
    <property type="entry name" value="Sugar_transporter_CS"/>
</dbReference>
<evidence type="ECO:0000256" key="5">
    <source>
        <dbReference type="ARBA" id="ARBA00022989"/>
    </source>
</evidence>
<dbReference type="Proteomes" id="UP000799772">
    <property type="component" value="Unassembled WGS sequence"/>
</dbReference>
<dbReference type="EMBL" id="ML978123">
    <property type="protein sequence ID" value="KAF2101747.1"/>
    <property type="molecule type" value="Genomic_DNA"/>
</dbReference>
<comment type="subcellular location">
    <subcellularLocation>
        <location evidence="1">Membrane</location>
        <topology evidence="1">Multi-pass membrane protein</topology>
    </subcellularLocation>
</comment>
<dbReference type="GO" id="GO:0016020">
    <property type="term" value="C:membrane"/>
    <property type="evidence" value="ECO:0007669"/>
    <property type="project" value="UniProtKB-SubCell"/>
</dbReference>
<evidence type="ECO:0000313" key="11">
    <source>
        <dbReference type="Proteomes" id="UP000799772"/>
    </source>
</evidence>
<dbReference type="PRINTS" id="PR00171">
    <property type="entry name" value="SUGRTRNSPORT"/>
</dbReference>